<dbReference type="PANTHER" id="PTHR23331">
    <property type="entry name" value="CXYORF1"/>
    <property type="match status" value="1"/>
</dbReference>
<feature type="region of interest" description="Disordered" evidence="3">
    <location>
        <begin position="415"/>
        <end position="437"/>
    </location>
</feature>
<feature type="domain" description="WH2" evidence="4">
    <location>
        <begin position="342"/>
        <end position="364"/>
    </location>
</feature>
<dbReference type="EMBL" id="JARPUR010000008">
    <property type="protein sequence ID" value="KAK4871477.1"/>
    <property type="molecule type" value="Genomic_DNA"/>
</dbReference>
<evidence type="ECO:0000256" key="1">
    <source>
        <dbReference type="ARBA" id="ARBA00005602"/>
    </source>
</evidence>
<dbReference type="GO" id="GO:0042147">
    <property type="term" value="P:retrograde transport, endosome to Golgi"/>
    <property type="evidence" value="ECO:0007669"/>
    <property type="project" value="TreeGrafter"/>
</dbReference>
<comment type="similarity">
    <text evidence="1">Belongs to the WASH1 family.</text>
</comment>
<dbReference type="GO" id="GO:0003779">
    <property type="term" value="F:actin binding"/>
    <property type="evidence" value="ECO:0007669"/>
    <property type="project" value="UniProtKB-KW"/>
</dbReference>
<name>A0AAN7PN87_9COLE</name>
<dbReference type="GO" id="GO:0055037">
    <property type="term" value="C:recycling endosome"/>
    <property type="evidence" value="ECO:0007669"/>
    <property type="project" value="TreeGrafter"/>
</dbReference>
<dbReference type="GO" id="GO:0005829">
    <property type="term" value="C:cytosol"/>
    <property type="evidence" value="ECO:0007669"/>
    <property type="project" value="GOC"/>
</dbReference>
<dbReference type="PANTHER" id="PTHR23331:SF1">
    <property type="entry name" value="WASH COMPLEX SUBUNIT 1"/>
    <property type="match status" value="1"/>
</dbReference>
<protein>
    <recommendedName>
        <fullName evidence="4">WH2 domain-containing protein</fullName>
    </recommendedName>
</protein>
<evidence type="ECO:0000313" key="5">
    <source>
        <dbReference type="EMBL" id="KAK4871477.1"/>
    </source>
</evidence>
<reference evidence="6" key="1">
    <citation type="submission" date="2023-01" db="EMBL/GenBank/DDBJ databases">
        <title>Key to firefly adult light organ development and bioluminescence: homeobox transcription factors regulate luciferase expression and transportation to peroxisome.</title>
        <authorList>
            <person name="Fu X."/>
        </authorList>
    </citation>
    <scope>NUCLEOTIDE SEQUENCE [LARGE SCALE GENOMIC DNA]</scope>
</reference>
<dbReference type="PROSITE" id="PS51082">
    <property type="entry name" value="WH2"/>
    <property type="match status" value="1"/>
</dbReference>
<dbReference type="GO" id="GO:0043014">
    <property type="term" value="F:alpha-tubulin binding"/>
    <property type="evidence" value="ECO:0007669"/>
    <property type="project" value="InterPro"/>
</dbReference>
<dbReference type="InterPro" id="IPR021854">
    <property type="entry name" value="WASH1_WAHD"/>
</dbReference>
<sequence length="437" mass="48037">MHSPYNVPIIPQNLRREETVIQIADALNYLSQVSNDIFNRINTRIETNSKHLLSISDRIEKAGLKVSNLKGAKKATQVFSSSKYPAVDVHRQYKSVFSDAINLEIKRSKIKYKDVQVKNEPLPALEFYHVKVRNEDIFEDTGGLGNIPNDVASINDLLLYNTGKNPYKKYVISDPLQTSISVKKDDTSEAAEISAAPYSISDKTTLTRSATDSFFYSPDLGDVPTIDVPLDLPDLPGIADDLRYVDELGQGIAPSVTTTPNIPELPPVVEVPQVNQVDSIKLVPPPPPPPIPMIETVTQKTFNEAIPELSLPKVNKEVIEDLKPVSQLEDTLPKPPIPVDNAHASLMEAIRKAGGSKNAKLKSTEPKKAAPPSSDLMADLHAKLSLRRKGISGSKNQDNLNFDAGSAMNKISAMIPAPPTKVEHNESTNTEDEDWDE</sequence>
<dbReference type="GO" id="GO:0005769">
    <property type="term" value="C:early endosome"/>
    <property type="evidence" value="ECO:0007669"/>
    <property type="project" value="InterPro"/>
</dbReference>
<dbReference type="AlphaFoldDB" id="A0AAN7PN87"/>
<evidence type="ECO:0000256" key="2">
    <source>
        <dbReference type="ARBA" id="ARBA00023203"/>
    </source>
</evidence>
<dbReference type="GO" id="GO:0032456">
    <property type="term" value="P:endocytic recycling"/>
    <property type="evidence" value="ECO:0007669"/>
    <property type="project" value="TreeGrafter"/>
</dbReference>
<gene>
    <name evidence="5" type="ORF">RN001_015601</name>
</gene>
<evidence type="ECO:0000256" key="3">
    <source>
        <dbReference type="SAM" id="MobiDB-lite"/>
    </source>
</evidence>
<dbReference type="GO" id="GO:0043015">
    <property type="term" value="F:gamma-tubulin binding"/>
    <property type="evidence" value="ECO:0007669"/>
    <property type="project" value="TreeGrafter"/>
</dbReference>
<dbReference type="GO" id="GO:0034314">
    <property type="term" value="P:Arp2/3 complex-mediated actin nucleation"/>
    <property type="evidence" value="ECO:0007669"/>
    <property type="project" value="InterPro"/>
</dbReference>
<accession>A0AAN7PN87</accession>
<evidence type="ECO:0000313" key="6">
    <source>
        <dbReference type="Proteomes" id="UP001353858"/>
    </source>
</evidence>
<dbReference type="Proteomes" id="UP001353858">
    <property type="component" value="Unassembled WGS sequence"/>
</dbReference>
<dbReference type="InterPro" id="IPR003124">
    <property type="entry name" value="WH2_dom"/>
</dbReference>
<dbReference type="GO" id="GO:0071203">
    <property type="term" value="C:WASH complex"/>
    <property type="evidence" value="ECO:0007669"/>
    <property type="project" value="InterPro"/>
</dbReference>
<dbReference type="InterPro" id="IPR028290">
    <property type="entry name" value="WASH1"/>
</dbReference>
<organism evidence="5 6">
    <name type="scientific">Aquatica leii</name>
    <dbReference type="NCBI Taxonomy" id="1421715"/>
    <lineage>
        <taxon>Eukaryota</taxon>
        <taxon>Metazoa</taxon>
        <taxon>Ecdysozoa</taxon>
        <taxon>Arthropoda</taxon>
        <taxon>Hexapoda</taxon>
        <taxon>Insecta</taxon>
        <taxon>Pterygota</taxon>
        <taxon>Neoptera</taxon>
        <taxon>Endopterygota</taxon>
        <taxon>Coleoptera</taxon>
        <taxon>Polyphaga</taxon>
        <taxon>Elateriformia</taxon>
        <taxon>Elateroidea</taxon>
        <taxon>Lampyridae</taxon>
        <taxon>Luciolinae</taxon>
        <taxon>Aquatica</taxon>
    </lineage>
</organism>
<feature type="region of interest" description="Disordered" evidence="3">
    <location>
        <begin position="353"/>
        <end position="375"/>
    </location>
</feature>
<evidence type="ECO:0000259" key="4">
    <source>
        <dbReference type="PROSITE" id="PS51082"/>
    </source>
</evidence>
<keyword evidence="2" id="KW-0009">Actin-binding</keyword>
<proteinExistence type="inferred from homology"/>
<keyword evidence="6" id="KW-1185">Reference proteome</keyword>
<dbReference type="GO" id="GO:0006887">
    <property type="term" value="P:exocytosis"/>
    <property type="evidence" value="ECO:0007669"/>
    <property type="project" value="TreeGrafter"/>
</dbReference>
<dbReference type="Pfam" id="PF11945">
    <property type="entry name" value="WASH_WAHD"/>
    <property type="match status" value="1"/>
</dbReference>
<comment type="caution">
    <text evidence="5">The sequence shown here is derived from an EMBL/GenBank/DDBJ whole genome shotgun (WGS) entry which is preliminary data.</text>
</comment>